<keyword evidence="1" id="KW-0344">Guanine-nucleotide releasing factor</keyword>
<gene>
    <name evidence="4" type="ORF">AAL_04868</name>
</gene>
<feature type="region of interest" description="Disordered" evidence="2">
    <location>
        <begin position="637"/>
        <end position="677"/>
    </location>
</feature>
<feature type="compositionally biased region" description="Polar residues" evidence="2">
    <location>
        <begin position="76"/>
        <end position="88"/>
    </location>
</feature>
<dbReference type="PANTHER" id="PTHR45818">
    <property type="entry name" value="PROTEIN VAV"/>
    <property type="match status" value="1"/>
</dbReference>
<sequence>MAVAVSKYSSHVSFESLGPTHQAPVARFAHINGSTFSRLEGCTSTFCPDLQLDTLDAQLSPVRQNTEVKAPERWQRSMSDTTHTTSTLSVERSIVPAIEVNQRLPFQKWMGRLQKRNRKRDRGSMPYRENLSSWLLETGGLPGRPRSVTSYRCQSSSGSSFNLIAGVRSATMSLISSSDSKISSQRLSQDGHEDMDQDLDREAPGPRCSTPIPEQLDPGGLCRARKRRRILEELISTEQNYVDDLRLLLNVYVTMLAALPSAHFGLRRSVNRNLSEILQLHDEILHQLRSVVFPPPFVHTTLFGKTTAIQSSIASDHETAFAQYRDGGPPIAVANRHLSELFTEPHVLTEVSKIFERKLSRFFVYKEYGAKYEIVAQDVNSIGETLPGWEGNQKGLEVLSVLLSSPTWENSNARRASTLKDLLVKPIQRICRYPLILAELLKCTPVSDCPNAHMAASSVLLRFREANAEINQSLDSVSKDRIQALGHIRLCGALHICWQNEGGVEGKYLICLLYDHVLCLADAGKVDPVYTIKACIDVHELKVEDADNGLQCHTAPHSWKLVFGSDNQLFEMIMTACSPKEEMEWRAQLRSPQARHGLVKPYAYTFLDLNVKSLGIITCKSGKRKFNWSNGVRLAEQESRRGHDTSTFYPKSNHDLSEACSSPGDTQKYEPSWAKTG</sequence>
<feature type="compositionally biased region" description="Low complexity" evidence="2">
    <location>
        <begin position="179"/>
        <end position="188"/>
    </location>
</feature>
<dbReference type="AlphaFoldDB" id="A0A168B3X8"/>
<feature type="region of interest" description="Disordered" evidence="2">
    <location>
        <begin position="66"/>
        <end position="88"/>
    </location>
</feature>
<dbReference type="InterPro" id="IPR055251">
    <property type="entry name" value="SOS1_NGEF_PH"/>
</dbReference>
<dbReference type="PANTHER" id="PTHR45818:SF3">
    <property type="entry name" value="PROTEIN VAV"/>
    <property type="match status" value="1"/>
</dbReference>
<dbReference type="STRING" id="1081109.A0A168B3X8"/>
<dbReference type="EMBL" id="AZGY01000010">
    <property type="protein sequence ID" value="KZZ94757.1"/>
    <property type="molecule type" value="Genomic_DNA"/>
</dbReference>
<dbReference type="GO" id="GO:0035556">
    <property type="term" value="P:intracellular signal transduction"/>
    <property type="evidence" value="ECO:0007669"/>
    <property type="project" value="InterPro"/>
</dbReference>
<protein>
    <submittedName>
        <fullName evidence="4">Dbl-domain containing protein</fullName>
    </submittedName>
</protein>
<dbReference type="OrthoDB" id="8059989at2759"/>
<feature type="region of interest" description="Disordered" evidence="2">
    <location>
        <begin position="179"/>
        <end position="219"/>
    </location>
</feature>
<evidence type="ECO:0000256" key="2">
    <source>
        <dbReference type="SAM" id="MobiDB-lite"/>
    </source>
</evidence>
<dbReference type="Proteomes" id="UP000078544">
    <property type="component" value="Unassembled WGS sequence"/>
</dbReference>
<dbReference type="PROSITE" id="PS50010">
    <property type="entry name" value="DH_2"/>
    <property type="match status" value="1"/>
</dbReference>
<dbReference type="Pfam" id="PF22697">
    <property type="entry name" value="SOS1_NGEF_PH"/>
    <property type="match status" value="1"/>
</dbReference>
<dbReference type="GO" id="GO:0005085">
    <property type="term" value="F:guanyl-nucleotide exchange factor activity"/>
    <property type="evidence" value="ECO:0007669"/>
    <property type="project" value="UniProtKB-KW"/>
</dbReference>
<feature type="domain" description="DH" evidence="3">
    <location>
        <begin position="226"/>
        <end position="473"/>
    </location>
</feature>
<dbReference type="Gene3D" id="1.20.900.10">
    <property type="entry name" value="Dbl homology (DH) domain"/>
    <property type="match status" value="1"/>
</dbReference>
<reference evidence="4 5" key="1">
    <citation type="journal article" date="2016" name="Genome Biol. Evol.">
        <title>Divergent and convergent evolution of fungal pathogenicity.</title>
        <authorList>
            <person name="Shang Y."/>
            <person name="Xiao G."/>
            <person name="Zheng P."/>
            <person name="Cen K."/>
            <person name="Zhan S."/>
            <person name="Wang C."/>
        </authorList>
    </citation>
    <scope>NUCLEOTIDE SEQUENCE [LARGE SCALE GENOMIC DNA]</scope>
    <source>
        <strain evidence="4 5">RCEF 2490</strain>
    </source>
</reference>
<feature type="compositionally biased region" description="Basic and acidic residues" evidence="2">
    <location>
        <begin position="189"/>
        <end position="204"/>
    </location>
</feature>
<dbReference type="SMART" id="SM00325">
    <property type="entry name" value="RhoGEF"/>
    <property type="match status" value="1"/>
</dbReference>
<evidence type="ECO:0000256" key="1">
    <source>
        <dbReference type="ARBA" id="ARBA00022658"/>
    </source>
</evidence>
<dbReference type="Pfam" id="PF00621">
    <property type="entry name" value="RhoGEF"/>
    <property type="match status" value="1"/>
</dbReference>
<accession>A0A168B3X8</accession>
<dbReference type="InterPro" id="IPR000219">
    <property type="entry name" value="DH_dom"/>
</dbReference>
<organism evidence="4 5">
    <name type="scientific">Moelleriella libera RCEF 2490</name>
    <dbReference type="NCBI Taxonomy" id="1081109"/>
    <lineage>
        <taxon>Eukaryota</taxon>
        <taxon>Fungi</taxon>
        <taxon>Dikarya</taxon>
        <taxon>Ascomycota</taxon>
        <taxon>Pezizomycotina</taxon>
        <taxon>Sordariomycetes</taxon>
        <taxon>Hypocreomycetidae</taxon>
        <taxon>Hypocreales</taxon>
        <taxon>Clavicipitaceae</taxon>
        <taxon>Moelleriella</taxon>
    </lineage>
</organism>
<evidence type="ECO:0000313" key="5">
    <source>
        <dbReference type="Proteomes" id="UP000078544"/>
    </source>
</evidence>
<dbReference type="InterPro" id="IPR035899">
    <property type="entry name" value="DBL_dom_sf"/>
</dbReference>
<proteinExistence type="predicted"/>
<dbReference type="GO" id="GO:0005737">
    <property type="term" value="C:cytoplasm"/>
    <property type="evidence" value="ECO:0007669"/>
    <property type="project" value="TreeGrafter"/>
</dbReference>
<dbReference type="InterPro" id="IPR011993">
    <property type="entry name" value="PH-like_dom_sf"/>
</dbReference>
<evidence type="ECO:0000259" key="3">
    <source>
        <dbReference type="PROSITE" id="PS50010"/>
    </source>
</evidence>
<dbReference type="Gene3D" id="2.30.29.30">
    <property type="entry name" value="Pleckstrin-homology domain (PH domain)/Phosphotyrosine-binding domain (PTB)"/>
    <property type="match status" value="1"/>
</dbReference>
<dbReference type="PROSITE" id="PS00741">
    <property type="entry name" value="DH_1"/>
    <property type="match status" value="1"/>
</dbReference>
<name>A0A168B3X8_9HYPO</name>
<dbReference type="SUPFAM" id="SSF50729">
    <property type="entry name" value="PH domain-like"/>
    <property type="match status" value="1"/>
</dbReference>
<comment type="caution">
    <text evidence="4">The sequence shown here is derived from an EMBL/GenBank/DDBJ whole genome shotgun (WGS) entry which is preliminary data.</text>
</comment>
<dbReference type="InterPro" id="IPR001331">
    <property type="entry name" value="GDS_CDC24_CS"/>
</dbReference>
<evidence type="ECO:0000313" key="4">
    <source>
        <dbReference type="EMBL" id="KZZ94757.1"/>
    </source>
</evidence>
<dbReference type="SUPFAM" id="SSF48065">
    <property type="entry name" value="DBL homology domain (DH-domain)"/>
    <property type="match status" value="1"/>
</dbReference>
<keyword evidence="5" id="KW-1185">Reference proteome</keyword>